<evidence type="ECO:0000256" key="11">
    <source>
        <dbReference type="PROSITE-ProRule" id="PRU00282"/>
    </source>
</evidence>
<dbReference type="OMA" id="PVNMPAN"/>
<dbReference type="Pfam" id="PF00153">
    <property type="entry name" value="Mito_carr"/>
    <property type="match status" value="3"/>
</dbReference>
<evidence type="ECO:0000256" key="4">
    <source>
        <dbReference type="ARBA" id="ARBA00022692"/>
    </source>
</evidence>
<keyword evidence="9" id="KW-0496">Mitochondrion</keyword>
<name>A0A1Y1IJM6_KLENI</name>
<keyword evidence="10 11" id="KW-0472">Membrane</keyword>
<keyword evidence="4 11" id="KW-0812">Transmembrane</keyword>
<keyword evidence="5" id="KW-0677">Repeat</keyword>
<evidence type="ECO:0000256" key="2">
    <source>
        <dbReference type="ARBA" id="ARBA00006375"/>
    </source>
</evidence>
<evidence type="ECO:0000256" key="7">
    <source>
        <dbReference type="ARBA" id="ARBA00022837"/>
    </source>
</evidence>
<feature type="repeat" description="Solcar" evidence="11">
    <location>
        <begin position="576"/>
        <end position="666"/>
    </location>
</feature>
<keyword evidence="6" id="KW-0999">Mitochondrion inner membrane</keyword>
<evidence type="ECO:0000256" key="1">
    <source>
        <dbReference type="ARBA" id="ARBA00004448"/>
    </source>
</evidence>
<evidence type="ECO:0000256" key="5">
    <source>
        <dbReference type="ARBA" id="ARBA00022737"/>
    </source>
</evidence>
<gene>
    <name evidence="13" type="ORF">KFL_007100010</name>
</gene>
<accession>A0A1Y1IJM6</accession>
<dbReference type="SUPFAM" id="SSF103506">
    <property type="entry name" value="Mitochondrial carrier"/>
    <property type="match status" value="1"/>
</dbReference>
<dbReference type="InterPro" id="IPR023395">
    <property type="entry name" value="MCP_dom_sf"/>
</dbReference>
<evidence type="ECO:0000256" key="9">
    <source>
        <dbReference type="ARBA" id="ARBA00023128"/>
    </source>
</evidence>
<dbReference type="PROSITE" id="PS50920">
    <property type="entry name" value="SOLCAR"/>
    <property type="match status" value="3"/>
</dbReference>
<dbReference type="OrthoDB" id="1935185at2759"/>
<dbReference type="AlphaFoldDB" id="A0A1Y1IJM6"/>
<dbReference type="Proteomes" id="UP000054558">
    <property type="component" value="Unassembled WGS sequence"/>
</dbReference>
<dbReference type="GO" id="GO:0005743">
    <property type="term" value="C:mitochondrial inner membrane"/>
    <property type="evidence" value="ECO:0007669"/>
    <property type="project" value="UniProtKB-SubCell"/>
</dbReference>
<dbReference type="InterPro" id="IPR002067">
    <property type="entry name" value="MCP"/>
</dbReference>
<evidence type="ECO:0000256" key="8">
    <source>
        <dbReference type="ARBA" id="ARBA00022989"/>
    </source>
</evidence>
<dbReference type="PRINTS" id="PR00926">
    <property type="entry name" value="MITOCARRIER"/>
</dbReference>
<organism evidence="13 14">
    <name type="scientific">Klebsormidium nitens</name>
    <name type="common">Green alga</name>
    <name type="synonym">Ulothrix nitens</name>
    <dbReference type="NCBI Taxonomy" id="105231"/>
    <lineage>
        <taxon>Eukaryota</taxon>
        <taxon>Viridiplantae</taxon>
        <taxon>Streptophyta</taxon>
        <taxon>Klebsormidiophyceae</taxon>
        <taxon>Klebsormidiales</taxon>
        <taxon>Klebsormidiaceae</taxon>
        <taxon>Klebsormidium</taxon>
    </lineage>
</organism>
<proteinExistence type="inferred from homology"/>
<feature type="region of interest" description="Disordered" evidence="12">
    <location>
        <begin position="76"/>
        <end position="110"/>
    </location>
</feature>
<evidence type="ECO:0000256" key="12">
    <source>
        <dbReference type="SAM" id="MobiDB-lite"/>
    </source>
</evidence>
<reference evidence="13 14" key="1">
    <citation type="journal article" date="2014" name="Nat. Commun.">
        <title>Klebsormidium flaccidum genome reveals primary factors for plant terrestrial adaptation.</title>
        <authorList>
            <person name="Hori K."/>
            <person name="Maruyama F."/>
            <person name="Fujisawa T."/>
            <person name="Togashi T."/>
            <person name="Yamamoto N."/>
            <person name="Seo M."/>
            <person name="Sato S."/>
            <person name="Yamada T."/>
            <person name="Mori H."/>
            <person name="Tajima N."/>
            <person name="Moriyama T."/>
            <person name="Ikeuchi M."/>
            <person name="Watanabe M."/>
            <person name="Wada H."/>
            <person name="Kobayashi K."/>
            <person name="Saito M."/>
            <person name="Masuda T."/>
            <person name="Sasaki-Sekimoto Y."/>
            <person name="Mashiguchi K."/>
            <person name="Awai K."/>
            <person name="Shimojima M."/>
            <person name="Masuda S."/>
            <person name="Iwai M."/>
            <person name="Nobusawa T."/>
            <person name="Narise T."/>
            <person name="Kondo S."/>
            <person name="Saito H."/>
            <person name="Sato R."/>
            <person name="Murakawa M."/>
            <person name="Ihara Y."/>
            <person name="Oshima-Yamada Y."/>
            <person name="Ohtaka K."/>
            <person name="Satoh M."/>
            <person name="Sonobe K."/>
            <person name="Ishii M."/>
            <person name="Ohtani R."/>
            <person name="Kanamori-Sato M."/>
            <person name="Honoki R."/>
            <person name="Miyazaki D."/>
            <person name="Mochizuki H."/>
            <person name="Umetsu J."/>
            <person name="Higashi K."/>
            <person name="Shibata D."/>
            <person name="Kamiya Y."/>
            <person name="Sato N."/>
            <person name="Nakamura Y."/>
            <person name="Tabata S."/>
            <person name="Ida S."/>
            <person name="Kurokawa K."/>
            <person name="Ohta H."/>
        </authorList>
    </citation>
    <scope>NUCLEOTIDE SEQUENCE [LARGE SCALE GENOMIC DNA]</scope>
    <source>
        <strain evidence="13 14">NIES-2285</strain>
    </source>
</reference>
<comment type="subcellular location">
    <subcellularLocation>
        <location evidence="1">Mitochondrion inner membrane</location>
        <topology evidence="1">Multi-pass membrane protein</topology>
    </subcellularLocation>
</comment>
<dbReference type="PANTHER" id="PTHR45678">
    <property type="entry name" value="MITOCHONDRIAL 2-OXODICARBOXYLATE CARRIER 1-RELATED"/>
    <property type="match status" value="1"/>
</dbReference>
<protein>
    <submittedName>
        <fullName evidence="13">Mitochondrial substrate carrier family protein</fullName>
    </submittedName>
</protein>
<feature type="repeat" description="Solcar" evidence="11">
    <location>
        <begin position="675"/>
        <end position="759"/>
    </location>
</feature>
<dbReference type="GO" id="GO:0022857">
    <property type="term" value="F:transmembrane transporter activity"/>
    <property type="evidence" value="ECO:0000318"/>
    <property type="project" value="GO_Central"/>
</dbReference>
<comment type="similarity">
    <text evidence="2">Belongs to the mitochondrial carrier (TC 2.A.29) family.</text>
</comment>
<evidence type="ECO:0000256" key="10">
    <source>
        <dbReference type="ARBA" id="ARBA00023136"/>
    </source>
</evidence>
<feature type="region of interest" description="Disordered" evidence="12">
    <location>
        <begin position="201"/>
        <end position="242"/>
    </location>
</feature>
<evidence type="ECO:0000313" key="14">
    <source>
        <dbReference type="Proteomes" id="UP000054558"/>
    </source>
</evidence>
<keyword evidence="3" id="KW-0813">Transport</keyword>
<sequence length="847" mass="83063">MALSYARGVGTPLNLGQVGPLLGSRSWIDPPRPFLYPPYVARRGFMGRRAGDLADLVSPRPACRCAGLESMLGKEQRRKEVHSVRPRAGKRLSEGQRQGGVQEKEGDGEQRHSIPLWKSFLGVTAGLALCTSLHVGQAHALELDQPGVVTETSLATQIGVATESSLATETLLERRSNVTDDPLDSDVTLPSAGMPVQFTVDSPGGTDAPVSGEAPNPVLDISVESRKSDGSEGASGERKRRTSNGIAAAAAAVAGVSLVASGGSTAAAAGATSAAVATAGGAAAGATTGGALLAASTLPVSHAVATAATTAATLHAAEAVGATVAASVLAGGTAAASGAAAPAVMSAAVGAGAVAAGTTSAVVAAGLASAAAGSAGAASVATGATSAVAGATSAALGAASAVAGATPAVTAAVVGATSAVAGATSAVAATTSAVTSAAAATTSAVTSAAAATTSAVTSAAAGAAASTAVPSSAILATSLPAAVASKAVVASSAGAVSSTVASTIPAVVAKSGASAAATSALTSAGAVCTTPVRAVAHAATSAVLEGGAAAVTAAESVAVAHSAAVLTQSGLASAIASSAHHFVEGGVAGAVGATVVCPIDVVKTRMQGQETKKGEKPKYANPADCVVQILKEEGPGAFFLGLIPQLLGVAPEKAMKLTVNDLLMSVLESYIPGARLWTLELFAGSGGGLAQVVFTNPMEMVKIRQQMQGPADAGHAKKTALEIARELGPAGLYQGSIATLLREIPSSAIFFGCYIVLKDSFPDQPFIAGCLAAAPAAFLCTPMDVVKTRMQMERKEGEVVLGFWDTTQKIIREEGPKALFNGGLTRVLRVSPQFGITLAVYELLNHW</sequence>
<keyword evidence="8" id="KW-1133">Transmembrane helix</keyword>
<dbReference type="Gene3D" id="1.50.40.10">
    <property type="entry name" value="Mitochondrial carrier domain"/>
    <property type="match status" value="1"/>
</dbReference>
<dbReference type="EMBL" id="DF237659">
    <property type="protein sequence ID" value="GAQ90984.1"/>
    <property type="molecule type" value="Genomic_DNA"/>
</dbReference>
<evidence type="ECO:0000313" key="13">
    <source>
        <dbReference type="EMBL" id="GAQ90984.1"/>
    </source>
</evidence>
<dbReference type="InterPro" id="IPR018108">
    <property type="entry name" value="MCP_transmembrane"/>
</dbReference>
<dbReference type="PANTHER" id="PTHR45678:SF9">
    <property type="entry name" value="CALCIUM-BINDING MITOCHONDRIAL CARRIER PROTEIN ARALAR1"/>
    <property type="match status" value="1"/>
</dbReference>
<keyword evidence="7" id="KW-0106">Calcium</keyword>
<keyword evidence="14" id="KW-1185">Reference proteome</keyword>
<evidence type="ECO:0000256" key="3">
    <source>
        <dbReference type="ARBA" id="ARBA00022448"/>
    </source>
</evidence>
<feature type="repeat" description="Solcar" evidence="11">
    <location>
        <begin position="760"/>
        <end position="847"/>
    </location>
</feature>
<dbReference type="InterPro" id="IPR051028">
    <property type="entry name" value="Mito_Solute_Carrier"/>
</dbReference>
<evidence type="ECO:0000256" key="6">
    <source>
        <dbReference type="ARBA" id="ARBA00022792"/>
    </source>
</evidence>